<gene>
    <name evidence="3" type="ordered locus">Arnit_2957</name>
</gene>
<sequence length="85" mass="10030" precursor="true">MAQKSNRFISKEVRRFTVIAIISIAITLFLSYHVANLLFGVNSFEVYKSLKNKRSYLISEINRLQESNARLQKEYFELKNLEPEE</sequence>
<organism evidence="3 4">
    <name type="scientific">Arcobacter nitrofigilis (strain ATCC 33309 / DSM 7299 / CCUG 15893 / LMG 7604 / NCTC 12251 / CI)</name>
    <name type="common">Campylobacter nitrofigilis</name>
    <dbReference type="NCBI Taxonomy" id="572480"/>
    <lineage>
        <taxon>Bacteria</taxon>
        <taxon>Pseudomonadati</taxon>
        <taxon>Campylobacterota</taxon>
        <taxon>Epsilonproteobacteria</taxon>
        <taxon>Campylobacterales</taxon>
        <taxon>Arcobacteraceae</taxon>
        <taxon>Arcobacter</taxon>
    </lineage>
</organism>
<evidence type="ECO:0000256" key="1">
    <source>
        <dbReference type="SAM" id="Coils"/>
    </source>
</evidence>
<accession>D5V7I5</accession>
<dbReference type="KEGG" id="ant:Arnit_2957"/>
<proteinExistence type="predicted"/>
<dbReference type="OrthoDB" id="5373216at2"/>
<keyword evidence="2" id="KW-0472">Membrane</keyword>
<keyword evidence="4" id="KW-1185">Reference proteome</keyword>
<keyword evidence="2" id="KW-0812">Transmembrane</keyword>
<name>D5V7I5_ARCNC</name>
<reference evidence="3 4" key="1">
    <citation type="journal article" date="2010" name="Stand. Genomic Sci.">
        <title>Complete genome sequence of Arcobacter nitrofigilis type strain (CI).</title>
        <authorList>
            <person name="Pati A."/>
            <person name="Gronow S."/>
            <person name="Lapidus A."/>
            <person name="Copeland A."/>
            <person name="Glavina Del Rio T."/>
            <person name="Nolan M."/>
            <person name="Lucas S."/>
            <person name="Tice H."/>
            <person name="Cheng J.F."/>
            <person name="Han C."/>
            <person name="Chertkov O."/>
            <person name="Bruce D."/>
            <person name="Tapia R."/>
            <person name="Goodwin L."/>
            <person name="Pitluck S."/>
            <person name="Liolios K."/>
            <person name="Ivanova N."/>
            <person name="Mavromatis K."/>
            <person name="Chen A."/>
            <person name="Palaniappan K."/>
            <person name="Land M."/>
            <person name="Hauser L."/>
            <person name="Chang Y.J."/>
            <person name="Jeffries C.D."/>
            <person name="Detter J.C."/>
            <person name="Rohde M."/>
            <person name="Goker M."/>
            <person name="Bristow J."/>
            <person name="Eisen J.A."/>
            <person name="Markowitz V."/>
            <person name="Hugenholtz P."/>
            <person name="Klenk H.P."/>
            <person name="Kyrpides N.C."/>
        </authorList>
    </citation>
    <scope>NUCLEOTIDE SEQUENCE [LARGE SCALE GENOMIC DNA]</scope>
    <source>
        <strain evidence="4">ATCC 33309 / DSM 7299 / CCUG 15893 / LMG 7604 / NCTC 12251 / CI</strain>
    </source>
</reference>
<evidence type="ECO:0000256" key="2">
    <source>
        <dbReference type="SAM" id="Phobius"/>
    </source>
</evidence>
<evidence type="ECO:0000313" key="3">
    <source>
        <dbReference type="EMBL" id="ADG94605.1"/>
    </source>
</evidence>
<dbReference type="STRING" id="572480.Arnit_2957"/>
<evidence type="ECO:0000313" key="4">
    <source>
        <dbReference type="Proteomes" id="UP000000939"/>
    </source>
</evidence>
<dbReference type="AlphaFoldDB" id="D5V7I5"/>
<feature type="coiled-coil region" evidence="1">
    <location>
        <begin position="47"/>
        <end position="81"/>
    </location>
</feature>
<keyword evidence="1" id="KW-0175">Coiled coil</keyword>
<dbReference type="Proteomes" id="UP000000939">
    <property type="component" value="Chromosome"/>
</dbReference>
<protein>
    <submittedName>
        <fullName evidence="3">Septum formation initiator</fullName>
    </submittedName>
</protein>
<dbReference type="RefSeq" id="WP_013136750.1">
    <property type="nucleotide sequence ID" value="NC_014166.1"/>
</dbReference>
<keyword evidence="2" id="KW-1133">Transmembrane helix</keyword>
<dbReference type="EMBL" id="CP001999">
    <property type="protein sequence ID" value="ADG94605.1"/>
    <property type="molecule type" value="Genomic_DNA"/>
</dbReference>
<dbReference type="HOGENOM" id="CLU_184293_0_0_7"/>
<feature type="transmembrane region" description="Helical" evidence="2">
    <location>
        <begin position="16"/>
        <end position="35"/>
    </location>
</feature>
<dbReference type="eggNOG" id="ENOG5032MA7">
    <property type="taxonomic scope" value="Bacteria"/>
</dbReference>